<evidence type="ECO:0000313" key="3">
    <source>
        <dbReference type="Proteomes" id="UP000434241"/>
    </source>
</evidence>
<evidence type="ECO:0000256" key="1">
    <source>
        <dbReference type="SAM" id="Coils"/>
    </source>
</evidence>
<dbReference type="Proteomes" id="UP000434241">
    <property type="component" value="Unassembled WGS sequence"/>
</dbReference>
<comment type="caution">
    <text evidence="2">The sequence shown here is derived from an EMBL/GenBank/DDBJ whole genome shotgun (WGS) entry which is preliminary data.</text>
</comment>
<organism evidence="2 3">
    <name type="scientific">Holdemanella porci</name>
    <dbReference type="NCBI Taxonomy" id="2652276"/>
    <lineage>
        <taxon>Bacteria</taxon>
        <taxon>Bacillati</taxon>
        <taxon>Bacillota</taxon>
        <taxon>Erysipelotrichia</taxon>
        <taxon>Erysipelotrichales</taxon>
        <taxon>Erysipelotrichaceae</taxon>
        <taxon>Holdemanella</taxon>
    </lineage>
</organism>
<feature type="coiled-coil region" evidence="1">
    <location>
        <begin position="15"/>
        <end position="49"/>
    </location>
</feature>
<sequence>MMIKESGVNMDNQLYNQIKAVHEQYIKEQNRLEDEIDRLRREIVCLDNEDEIEALNKLVKIDDTKRKMVVEFIHSLDKIVEQ</sequence>
<evidence type="ECO:0000313" key="2">
    <source>
        <dbReference type="EMBL" id="MSS56718.1"/>
    </source>
</evidence>
<keyword evidence="1" id="KW-0175">Coiled coil</keyword>
<reference evidence="2 3" key="1">
    <citation type="submission" date="2019-08" db="EMBL/GenBank/DDBJ databases">
        <title>In-depth cultivation of the pig gut microbiome towards novel bacterial diversity and tailored functional studies.</title>
        <authorList>
            <person name="Wylensek D."/>
            <person name="Hitch T.C.A."/>
            <person name="Clavel T."/>
        </authorList>
    </citation>
    <scope>NUCLEOTIDE SEQUENCE [LARGE SCALE GENOMIC DNA]</scope>
    <source>
        <strain evidence="2 3">LKV-472-APC-3</strain>
    </source>
</reference>
<name>A0A6N7VID9_9FIRM</name>
<dbReference type="EMBL" id="VUMR01000039">
    <property type="protein sequence ID" value="MSS56718.1"/>
    <property type="molecule type" value="Genomic_DNA"/>
</dbReference>
<gene>
    <name evidence="2" type="ORF">FYJ55_07400</name>
</gene>
<keyword evidence="3" id="KW-1185">Reference proteome</keyword>
<accession>A0A6N7VID9</accession>
<proteinExistence type="predicted"/>
<protein>
    <submittedName>
        <fullName evidence="2">Uncharacterized protein</fullName>
    </submittedName>
</protein>
<dbReference type="AlphaFoldDB" id="A0A6N7VID9"/>